<dbReference type="EMBL" id="BEYU01000177">
    <property type="protein sequence ID" value="GBG34029.1"/>
    <property type="molecule type" value="Genomic_DNA"/>
</dbReference>
<dbReference type="InterPro" id="IPR001202">
    <property type="entry name" value="WW_dom"/>
</dbReference>
<feature type="compositionally biased region" description="Low complexity" evidence="6">
    <location>
        <begin position="89"/>
        <end position="103"/>
    </location>
</feature>
<dbReference type="PANTHER" id="PTHR23315">
    <property type="entry name" value="U BOX DOMAIN-CONTAINING"/>
    <property type="match status" value="1"/>
</dbReference>
<dbReference type="InterPro" id="IPR000225">
    <property type="entry name" value="Armadillo"/>
</dbReference>
<feature type="domain" description="WW" evidence="7">
    <location>
        <begin position="5"/>
        <end position="39"/>
    </location>
</feature>
<feature type="domain" description="WW" evidence="7">
    <location>
        <begin position="40"/>
        <end position="73"/>
    </location>
</feature>
<feature type="compositionally biased region" description="Low complexity" evidence="6">
    <location>
        <begin position="1874"/>
        <end position="1889"/>
    </location>
</feature>
<feature type="repeat" description="ARM" evidence="4">
    <location>
        <begin position="963"/>
        <end position="1007"/>
    </location>
</feature>
<comment type="caution">
    <text evidence="10">The sequence shown here is derived from an EMBL/GenBank/DDBJ whole genome shotgun (WGS) entry which is preliminary data.</text>
</comment>
<feature type="region of interest" description="Disordered" evidence="6">
    <location>
        <begin position="1673"/>
        <end position="1702"/>
    </location>
</feature>
<dbReference type="PROSITE" id="PS50199">
    <property type="entry name" value="ZF_RANBP2_2"/>
    <property type="match status" value="1"/>
</dbReference>
<feature type="compositionally biased region" description="Low complexity" evidence="6">
    <location>
        <begin position="1820"/>
        <end position="1830"/>
    </location>
</feature>
<dbReference type="SUPFAM" id="SSF57903">
    <property type="entry name" value="FYVE/PHD zinc finger"/>
    <property type="match status" value="1"/>
</dbReference>
<dbReference type="PROSITE" id="PS50178">
    <property type="entry name" value="ZF_FYVE"/>
    <property type="match status" value="1"/>
</dbReference>
<dbReference type="SMART" id="SM00064">
    <property type="entry name" value="FYVE"/>
    <property type="match status" value="1"/>
</dbReference>
<evidence type="ECO:0000259" key="7">
    <source>
        <dbReference type="PROSITE" id="PS50020"/>
    </source>
</evidence>
<feature type="compositionally biased region" description="Pro residues" evidence="6">
    <location>
        <begin position="1795"/>
        <end position="1808"/>
    </location>
</feature>
<keyword evidence="1" id="KW-0479">Metal-binding</keyword>
<evidence type="ECO:0000256" key="6">
    <source>
        <dbReference type="SAM" id="MobiDB-lite"/>
    </source>
</evidence>
<evidence type="ECO:0000256" key="4">
    <source>
        <dbReference type="PROSITE-ProRule" id="PRU00259"/>
    </source>
</evidence>
<dbReference type="InterPro" id="IPR036443">
    <property type="entry name" value="Znf_RanBP2_sf"/>
</dbReference>
<dbReference type="InterPro" id="IPR000306">
    <property type="entry name" value="Znf_FYVE"/>
</dbReference>
<organism evidence="10 11">
    <name type="scientific">Hondaea fermentalgiana</name>
    <dbReference type="NCBI Taxonomy" id="2315210"/>
    <lineage>
        <taxon>Eukaryota</taxon>
        <taxon>Sar</taxon>
        <taxon>Stramenopiles</taxon>
        <taxon>Bigyra</taxon>
        <taxon>Labyrinthulomycetes</taxon>
        <taxon>Thraustochytrida</taxon>
        <taxon>Thraustochytriidae</taxon>
        <taxon>Hondaea</taxon>
    </lineage>
</organism>
<dbReference type="SUPFAM" id="SSF90209">
    <property type="entry name" value="Ran binding protein zinc finger-like"/>
    <property type="match status" value="1"/>
</dbReference>
<dbReference type="SMART" id="SM00456">
    <property type="entry name" value="WW"/>
    <property type="match status" value="2"/>
</dbReference>
<dbReference type="Gene3D" id="2.20.70.10">
    <property type="match status" value="2"/>
</dbReference>
<name>A0A2R5GUN0_9STRA</name>
<feature type="compositionally biased region" description="Polar residues" evidence="6">
    <location>
        <begin position="1974"/>
        <end position="1983"/>
    </location>
</feature>
<feature type="domain" description="FYVE-type" evidence="8">
    <location>
        <begin position="214"/>
        <end position="275"/>
    </location>
</feature>
<dbReference type="PROSITE" id="PS01358">
    <property type="entry name" value="ZF_RANBP2_1"/>
    <property type="match status" value="1"/>
</dbReference>
<feature type="repeat" description="ARM" evidence="4">
    <location>
        <begin position="657"/>
        <end position="699"/>
    </location>
</feature>
<dbReference type="Pfam" id="PF01363">
    <property type="entry name" value="FYVE"/>
    <property type="match status" value="1"/>
</dbReference>
<dbReference type="InterPro" id="IPR017455">
    <property type="entry name" value="Znf_FYVE-rel"/>
</dbReference>
<dbReference type="SMART" id="SM00547">
    <property type="entry name" value="ZnF_RBZ"/>
    <property type="match status" value="2"/>
</dbReference>
<dbReference type="Gene3D" id="4.10.1060.10">
    <property type="entry name" value="Zinc finger, RanBP2-type"/>
    <property type="match status" value="1"/>
</dbReference>
<proteinExistence type="predicted"/>
<dbReference type="InterPro" id="IPR011989">
    <property type="entry name" value="ARM-like"/>
</dbReference>
<feature type="compositionally biased region" description="Low complexity" evidence="6">
    <location>
        <begin position="1843"/>
        <end position="1858"/>
    </location>
</feature>
<evidence type="ECO:0000259" key="9">
    <source>
        <dbReference type="PROSITE" id="PS50199"/>
    </source>
</evidence>
<dbReference type="Gene3D" id="1.25.10.10">
    <property type="entry name" value="Leucine-rich Repeat Variant"/>
    <property type="match status" value="5"/>
</dbReference>
<evidence type="ECO:0000259" key="8">
    <source>
        <dbReference type="PROSITE" id="PS50178"/>
    </source>
</evidence>
<dbReference type="PROSITE" id="PS01159">
    <property type="entry name" value="WW_DOMAIN_1"/>
    <property type="match status" value="2"/>
</dbReference>
<feature type="domain" description="RanBP2-type" evidence="9">
    <location>
        <begin position="1986"/>
        <end position="2015"/>
    </location>
</feature>
<feature type="compositionally biased region" description="Low complexity" evidence="6">
    <location>
        <begin position="1901"/>
        <end position="1919"/>
    </location>
</feature>
<feature type="compositionally biased region" description="Polar residues" evidence="6">
    <location>
        <begin position="1925"/>
        <end position="1951"/>
    </location>
</feature>
<dbReference type="PANTHER" id="PTHR23315:SF7">
    <property type="entry name" value="U-BOX DOMAIN-CONTAINING PROTEIN 4"/>
    <property type="match status" value="1"/>
</dbReference>
<evidence type="ECO:0000313" key="11">
    <source>
        <dbReference type="Proteomes" id="UP000241890"/>
    </source>
</evidence>
<evidence type="ECO:0000256" key="5">
    <source>
        <dbReference type="PROSITE-ProRule" id="PRU00322"/>
    </source>
</evidence>
<evidence type="ECO:0000256" key="3">
    <source>
        <dbReference type="ARBA" id="ARBA00022833"/>
    </source>
</evidence>
<dbReference type="InterPro" id="IPR011011">
    <property type="entry name" value="Znf_FYVE_PHD"/>
</dbReference>
<dbReference type="SUPFAM" id="SSF51045">
    <property type="entry name" value="WW domain"/>
    <property type="match status" value="2"/>
</dbReference>
<dbReference type="InterPro" id="IPR013083">
    <property type="entry name" value="Znf_RING/FYVE/PHD"/>
</dbReference>
<dbReference type="InParanoid" id="A0A2R5GUN0"/>
<feature type="repeat" description="ARM" evidence="4">
    <location>
        <begin position="574"/>
        <end position="602"/>
    </location>
</feature>
<keyword evidence="3" id="KW-0862">Zinc</keyword>
<accession>A0A2R5GUN0</accession>
<dbReference type="GO" id="GO:0008270">
    <property type="term" value="F:zinc ion binding"/>
    <property type="evidence" value="ECO:0007669"/>
    <property type="project" value="UniProtKB-KW"/>
</dbReference>
<evidence type="ECO:0000256" key="1">
    <source>
        <dbReference type="ARBA" id="ARBA00022723"/>
    </source>
</evidence>
<dbReference type="Proteomes" id="UP000241890">
    <property type="component" value="Unassembled WGS sequence"/>
</dbReference>
<evidence type="ECO:0000313" key="10">
    <source>
        <dbReference type="EMBL" id="GBG34029.1"/>
    </source>
</evidence>
<dbReference type="Pfam" id="PF00397">
    <property type="entry name" value="WW"/>
    <property type="match status" value="2"/>
</dbReference>
<dbReference type="CDD" id="cd00201">
    <property type="entry name" value="WW"/>
    <property type="match status" value="2"/>
</dbReference>
<dbReference type="CDD" id="cd00065">
    <property type="entry name" value="FYVE_like_SF"/>
    <property type="match status" value="1"/>
</dbReference>
<feature type="compositionally biased region" description="Acidic residues" evidence="6">
    <location>
        <begin position="1678"/>
        <end position="1687"/>
    </location>
</feature>
<gene>
    <name evidence="10" type="ORF">FCC1311_102522</name>
</gene>
<feature type="compositionally biased region" description="Basic and acidic residues" evidence="6">
    <location>
        <begin position="1960"/>
        <end position="1972"/>
    </location>
</feature>
<reference evidence="10 11" key="1">
    <citation type="submission" date="2017-12" db="EMBL/GenBank/DDBJ databases">
        <title>Sequencing, de novo assembly and annotation of complete genome of a new Thraustochytrid species, strain FCC1311.</title>
        <authorList>
            <person name="Sedici K."/>
            <person name="Godart F."/>
            <person name="Aiese Cigliano R."/>
            <person name="Sanseverino W."/>
            <person name="Barakat M."/>
            <person name="Ortet P."/>
            <person name="Marechal E."/>
            <person name="Cagnac O."/>
            <person name="Amato A."/>
        </authorList>
    </citation>
    <scope>NUCLEOTIDE SEQUENCE [LARGE SCALE GENOMIC DNA]</scope>
</reference>
<dbReference type="SMART" id="SM00185">
    <property type="entry name" value="ARM"/>
    <property type="match status" value="13"/>
</dbReference>
<feature type="region of interest" description="Disordered" evidence="6">
    <location>
        <begin position="1785"/>
        <end position="1988"/>
    </location>
</feature>
<sequence>MASNDGLPEGWEMSVDEETGRTFYINHKTMQTSWTPPVEEPLPAGWEQQRDGEGRIFFINHNTQQTQWEDPRLSFDTSAQVSYPNFGESSNNADAGASSSNMGTGSGHGGSSGNGMVACPACTFENNPGDSACSVCGTSLPGAASGSNASSGGGGSGHYGSGGYGGDDTIDAATAAAIAAAQAEDDPGADALNAIERTVEVTDPRDLEPFSVPDEYSMVCTLCGKPFDWKNRKHHCRCSGGLYCQECSSHKVKFAVRGEDVKERRVCNICFEHQSAGDRHCFLRYMGILRDAGASRRDDRLLAFKGIVQLLDRLPEAMQPYASIEVQAMPLRTLNQIERCGGASALIDLLATDDERNTQVEACAMLASIATVASQLPSDNSSVLSRASLRNDLSDGSFAMKSVGTMLMSSPPWQARMHIARAMYLLGDMSEIQAATRKEGILRTLCEDLLASEEDLQVWTTRAVAQLVAGNADNIEAMLEANGMQALVLLLSSTNGEIKEAAAAAICSGLELEVSDPRRGHALASRIRDAIVSLGGTSAAVRLLEDYNATVARSGLQLIMHLSNGQAELVRAAGAVPLVIALLSNSDGDIQASAAQLLRNIAQCSMAGSAEVLDRGGLSMAIPLLGSHDATSRSNAAALCEAFAADEKGAALIIEARAVPALVGLVRDRDNRVRGPAAGALVGLLQAGSHEKQVVVDAGGVEALLGLENSSDPHVLQQLVGAVYSFVSDASLLEVLTRRIAAPSMAMKLLGLLGGAHANSLDMHTVEMLLLVVAVLCGARDGDQFADDVALAEATASETQTRDLVASNGSQLILPLLGSVHHQPALVLAAFRLLLSVCSSVNGATAVAKNGGVTAVVRALDDSLGIETGSAEAGHLVTQLRQYGIALFGRLCSGGNASGGRSDTISTATADDVRFGVRAIARVLEAPSVGASNEEHLAMQLSAVRALRSLSYHSGNWEAIASVALPQLIEMLLSSDSQSTLLADIASVISNLAKLEKHADMVLDAGAVFALLGLLSEKGGEAVESGLQTLTALAESSKRCRVAIVDQGAAPKLLHLAEQREVPIPELSLKCLSVLAGEAANAAKITAETGATDTLLRLLKTPDSSVAAQALEILLAVAKDSDTLWQQLVVNADIDSAVSLLKLGPPRVQGQACSTIAALCGDSPGYALCASPTILDVLPVMVQLLTPPEHFGADKSESPAKEAAAACALLSGSSVARDALVAAGVIPSLVALLLRERRLGRPRSATSEHTLSALFSLSAAVQGAGSGQEADEEAAGDEAPTSSLWTGIEKLGKRRDTIDAVITILDAHIRDASPTPSGCDRLELCEHAVLLLGRLPGSLSPNETTLLGRSARSINLVMAEACPEPLTKACLRTLGRLAKETSLVATLTAAGTIRTVARLLEPLLKQQDQEEDATAAADLEAAVVLQAAKLLASLVHDAGDRGVDDAIIGTKAIPALATLLTRAQEIFPAEEHAEAALSAGLEAIASLARGGPAVQKAIMKSGDSVLPALAEVVSRFDMEGEENVQRATHAFATLSRLATLGEHREAIVSADPSLSDIACRVFASAQDPGLVKAATQFVADLGPAVLEEEVVMGLVDKVMSEADFKDARGPALQALGVSAMVPSLGKVIIERGIFTQLDAMLEEGGKPGEFAQDAASLLRHLCGLVAVMGSFKPQKQEQDEDDEEEGEEVRNGKDTAVSDRDSQLEGAVDSCVKLILGDKVQSAAVVTEGLLGLNSLLLVNDARLKAGKNSKLMAALKRIATSATSETFAAQTAANVVRFIGTGETLKQDISRPRVTPPPGPGPGPGTGPVPSGQQNRPRGPGSVSSGSSSMNGHVTPKPPPQASFAGSGSSVGGTSASRPPPPPMPMSANGRQGSLPKASPLLAPQQPALGPPPLRGGIGSSSSSSVSSNGNMSSRHSMGGSGTLLPTYSNKSLGSSFTGRSGGSQETAMTDAQLAMKLQAEEDARARERAAKTGSSMRSSPPASKPKLWSCPQCTFENKPEASKCEMCNAARPGGSSNLTRVKCPNCSTLLGAPPGAQMFQCMNCKATSPVNAHRC</sequence>
<dbReference type="Pfam" id="PF00514">
    <property type="entry name" value="Arm"/>
    <property type="match status" value="2"/>
</dbReference>
<feature type="compositionally biased region" description="Basic and acidic residues" evidence="6">
    <location>
        <begin position="1688"/>
        <end position="1702"/>
    </location>
</feature>
<dbReference type="InterPro" id="IPR016024">
    <property type="entry name" value="ARM-type_fold"/>
</dbReference>
<dbReference type="InterPro" id="IPR036020">
    <property type="entry name" value="WW_dom_sf"/>
</dbReference>
<evidence type="ECO:0000256" key="2">
    <source>
        <dbReference type="ARBA" id="ARBA00022771"/>
    </source>
</evidence>
<keyword evidence="2 5" id="KW-0863">Zinc-finger</keyword>
<dbReference type="InterPro" id="IPR001876">
    <property type="entry name" value="Znf_RanBP2"/>
</dbReference>
<dbReference type="PROSITE" id="PS50176">
    <property type="entry name" value="ARM_REPEAT"/>
    <property type="match status" value="3"/>
</dbReference>
<dbReference type="OrthoDB" id="3045089at2759"/>
<dbReference type="PROSITE" id="PS50020">
    <property type="entry name" value="WW_DOMAIN_2"/>
    <property type="match status" value="2"/>
</dbReference>
<feature type="region of interest" description="Disordered" evidence="6">
    <location>
        <begin position="85"/>
        <end position="112"/>
    </location>
</feature>
<dbReference type="SUPFAM" id="SSF48371">
    <property type="entry name" value="ARM repeat"/>
    <property type="match status" value="4"/>
</dbReference>
<keyword evidence="11" id="KW-1185">Reference proteome</keyword>
<dbReference type="Gene3D" id="3.30.40.10">
    <property type="entry name" value="Zinc/RING finger domain, C3HC4 (zinc finger)"/>
    <property type="match status" value="1"/>
</dbReference>
<protein>
    <submittedName>
        <fullName evidence="10">E3 ubiquitin-protein ligase NEDD4</fullName>
    </submittedName>
</protein>